<dbReference type="InterPro" id="IPR036641">
    <property type="entry name" value="HPT_dom_sf"/>
</dbReference>
<evidence type="ECO:0000256" key="6">
    <source>
        <dbReference type="ARBA" id="ARBA00022777"/>
    </source>
</evidence>
<dbReference type="RefSeq" id="WP_319929681.1">
    <property type="nucleotide sequence ID" value="NZ_VCDN01000026.1"/>
</dbReference>
<comment type="similarity">
    <text evidence="11">Belongs to the RcsD family.</text>
</comment>
<keyword evidence="11" id="KW-1003">Cell membrane</keyword>
<name>A0ABU4S900_9GAMM</name>
<dbReference type="InterPro" id="IPR008207">
    <property type="entry name" value="Sig_transdc_His_kin_Hpt_dom"/>
</dbReference>
<protein>
    <recommendedName>
        <fullName evidence="11">Phosphotransferase RcsD</fullName>
        <ecNumber evidence="11">2.7.2.-</ecNumber>
    </recommendedName>
    <alternativeName>
        <fullName evidence="11">Phosphotransfer intermediate RcsD</fullName>
    </alternativeName>
</protein>
<feature type="transmembrane region" description="Helical" evidence="11">
    <location>
        <begin position="296"/>
        <end position="316"/>
    </location>
</feature>
<dbReference type="EC" id="2.7.2.-" evidence="11"/>
<keyword evidence="8 11" id="KW-1133">Transmembrane helix</keyword>
<evidence type="ECO:0000256" key="11">
    <source>
        <dbReference type="HAMAP-Rule" id="MF_00980"/>
    </source>
</evidence>
<dbReference type="Gene3D" id="3.30.565.10">
    <property type="entry name" value="Histidine kinase-like ATPase, C-terminal domain"/>
    <property type="match status" value="1"/>
</dbReference>
<dbReference type="SMART" id="SM00387">
    <property type="entry name" value="HATPase_c"/>
    <property type="match status" value="1"/>
</dbReference>
<dbReference type="InterPro" id="IPR038616">
    <property type="entry name" value="RcsD_ABL_sf"/>
</dbReference>
<evidence type="ECO:0000259" key="14">
    <source>
        <dbReference type="PROSITE" id="PS50894"/>
    </source>
</evidence>
<dbReference type="Pfam" id="PF16359">
    <property type="entry name" value="RcsD_ABL"/>
    <property type="match status" value="1"/>
</dbReference>
<dbReference type="Pfam" id="PF02518">
    <property type="entry name" value="HATPase_c"/>
    <property type="match status" value="1"/>
</dbReference>
<dbReference type="PANTHER" id="PTHR43047">
    <property type="entry name" value="TWO-COMPONENT HISTIDINE PROTEIN KINASE"/>
    <property type="match status" value="1"/>
</dbReference>
<feature type="transmembrane region" description="Helical" evidence="11">
    <location>
        <begin position="15"/>
        <end position="35"/>
    </location>
</feature>
<dbReference type="InterPro" id="IPR003594">
    <property type="entry name" value="HATPase_dom"/>
</dbReference>
<organism evidence="15 16">
    <name type="scientific">Xenorhabdus santafensis</name>
    <dbReference type="NCBI Taxonomy" id="2582833"/>
    <lineage>
        <taxon>Bacteria</taxon>
        <taxon>Pseudomonadati</taxon>
        <taxon>Pseudomonadota</taxon>
        <taxon>Gammaproteobacteria</taxon>
        <taxon>Enterobacterales</taxon>
        <taxon>Morganellaceae</taxon>
        <taxon>Xenorhabdus</taxon>
    </lineage>
</organism>
<keyword evidence="7 11" id="KW-0067">ATP-binding</keyword>
<feature type="domain" description="Histidine kinase" evidence="13">
    <location>
        <begin position="449"/>
        <end position="667"/>
    </location>
</feature>
<keyword evidence="16" id="KW-1185">Reference proteome</keyword>
<evidence type="ECO:0000313" key="16">
    <source>
        <dbReference type="Proteomes" id="UP001271890"/>
    </source>
</evidence>
<dbReference type="PROSITE" id="PS50894">
    <property type="entry name" value="HPT"/>
    <property type="match status" value="1"/>
</dbReference>
<dbReference type="PROSITE" id="PS50109">
    <property type="entry name" value="HIS_KIN"/>
    <property type="match status" value="1"/>
</dbReference>
<evidence type="ECO:0000256" key="7">
    <source>
        <dbReference type="ARBA" id="ARBA00022840"/>
    </source>
</evidence>
<feature type="modified residue" description="Phosphohistidine" evidence="11 12">
    <location>
        <position position="861"/>
    </location>
</feature>
<comment type="subcellular location">
    <subcellularLocation>
        <location evidence="11">Cell inner membrane</location>
        <topology evidence="11">Multi-pass membrane protein</topology>
    </subcellularLocation>
    <subcellularLocation>
        <location evidence="2">Endomembrane system</location>
        <topology evidence="2">Multi-pass membrane protein</topology>
    </subcellularLocation>
</comment>
<comment type="subunit">
    <text evidence="11">Interacts with RcsC and RcsB.</text>
</comment>
<gene>
    <name evidence="11 15" type="primary">rcsD</name>
    <name evidence="15" type="ORF">FE392_07860</name>
</gene>
<dbReference type="Proteomes" id="UP001271890">
    <property type="component" value="Unassembled WGS sequence"/>
</dbReference>
<evidence type="ECO:0000256" key="9">
    <source>
        <dbReference type="ARBA" id="ARBA00023012"/>
    </source>
</evidence>
<keyword evidence="11" id="KW-0997">Cell inner membrane</keyword>
<comment type="catalytic activity">
    <reaction evidence="1">
        <text>ATP + protein L-histidine = ADP + protein N-phospho-L-histidine.</text>
        <dbReference type="EC" id="2.7.13.3"/>
    </reaction>
</comment>
<dbReference type="InterPro" id="IPR032306">
    <property type="entry name" value="RcsD_ABL"/>
</dbReference>
<dbReference type="Gene3D" id="1.20.120.160">
    <property type="entry name" value="HPT domain"/>
    <property type="match status" value="1"/>
</dbReference>
<sequence length="914" mass="104610">MSKQPPIKPSAIPRFYTLFVTLLFTSLFLFGYNYFDIWLMEKKYAISSVTAKLRLQIADYRYHANHIFEQSNTLPASSQRSGSLIKLRPDAYWLENRNQSVDAIIFGQFNDSSVQLAQQLSNYLGILWGSRNEYLSMYYLNGKDNNLLLVTNHSVLKPEIKFKESYLTRTPDIRRSEMLDQSITLEEKESISPINVLRSENLYFYTYKAAFNSVGQLTTVIAFDLPINNLLPVDMSPANFRLQATNLHDFDNSNNVDVSLNGFWLEFSQPLKMMPYKLVYQVPLKTLIADLLFRNVWLLLSILLFFLFSLSGIFYIRRRYIAPNASMSHELKIKNALNNDIIANIPIGLLVYDFESNQIVIYNKIAEKLIPHLDLNKVKAVAQQHHGVIQTSIDEAIYEVKMYNNDLLPETYLFLLQDKDQEVMINKRLQLAHREYDKSIQARRSMLSNINNEIKVPIKGMNDIAVQLKQLSQDENELKLLDKLLAKSEYITEWVDNISLLNGLELGDWQPVNEVFSLSARLENILKASLATLNAKGLRVYYHFNIPHESLFIGDGDALSKIVTLLFNYAMTTTSYGKISLSVNSSGKYDNHIQIELVDSGSGLSEKDLTSLNYPFLNQSAEDKYSTNSGMTFYLCNQLCKRMDGSLEIKSKLSLGTHYVINLPLVQHDDENSEPPRLLEGITALIDINNPEISKIIHTYLDDYGAAYFVKGKENVTEEYDIILTDKRYKEKKSTILLVGGLAGFEKVKPGLIKCNYNFVDSVINAISLLIEENFSSDESRETPEFTQLTYDLSDNTNAVEGIDLFAFGDSNIWDIIKDCQIQLANSDYRELFRETVPMDITKLYTDIEQYDLVSLSQTVHRLKGVFAMLELKFLRSSCEALEKHIADNNEVEIKNSISLIDSFVTKLLQQGNQ</sequence>
<dbReference type="CDD" id="cd00088">
    <property type="entry name" value="HPT"/>
    <property type="match status" value="1"/>
</dbReference>
<accession>A0ABU4S900</accession>
<keyword evidence="10 11" id="KW-0472">Membrane</keyword>
<evidence type="ECO:0000256" key="1">
    <source>
        <dbReference type="ARBA" id="ARBA00000085"/>
    </source>
</evidence>
<dbReference type="Gene3D" id="3.40.50.11620">
    <property type="entry name" value="Phosphotransferase RcsD, RcsD-ABL domain"/>
    <property type="match status" value="1"/>
</dbReference>
<dbReference type="InterPro" id="IPR036890">
    <property type="entry name" value="HATPase_C_sf"/>
</dbReference>
<keyword evidence="6 11" id="KW-0418">Kinase</keyword>
<reference evidence="16" key="1">
    <citation type="journal article" date="2024" name="Toxins">
        <title>Genome Sequence Analysis of Native Xenorhabdus Strains Isolated from Entomopathogenic Nematodes in Argentina.</title>
        <authorList>
            <person name="Palma L."/>
            <person name="Frizzo L."/>
            <person name="Kaiser S."/>
            <person name="Berry C."/>
            <person name="Caballero P."/>
            <person name="Bode H.B."/>
            <person name="Del Valle E.E."/>
        </authorList>
    </citation>
    <scope>NUCLEOTIDE SEQUENCE [LARGE SCALE GENOMIC DNA]</scope>
    <source>
        <strain evidence="16">12</strain>
    </source>
</reference>
<feature type="domain" description="HPt" evidence="14">
    <location>
        <begin position="822"/>
        <end position="914"/>
    </location>
</feature>
<dbReference type="NCBIfam" id="NF007907">
    <property type="entry name" value="PRK10618.1"/>
    <property type="match status" value="1"/>
</dbReference>
<dbReference type="HAMAP" id="MF_00980">
    <property type="entry name" value="RcsD"/>
    <property type="match status" value="1"/>
</dbReference>
<evidence type="ECO:0000259" key="13">
    <source>
        <dbReference type="PROSITE" id="PS50109"/>
    </source>
</evidence>
<dbReference type="InterPro" id="IPR005467">
    <property type="entry name" value="His_kinase_dom"/>
</dbReference>
<dbReference type="SUPFAM" id="SSF47226">
    <property type="entry name" value="Histidine-containing phosphotransfer domain, HPT domain"/>
    <property type="match status" value="1"/>
</dbReference>
<dbReference type="SUPFAM" id="SSF55874">
    <property type="entry name" value="ATPase domain of HSP90 chaperone/DNA topoisomerase II/histidine kinase"/>
    <property type="match status" value="1"/>
</dbReference>
<evidence type="ECO:0000256" key="4">
    <source>
        <dbReference type="ARBA" id="ARBA00022679"/>
    </source>
</evidence>
<proteinExistence type="inferred from homology"/>
<keyword evidence="9 11" id="KW-0902">Two-component regulatory system</keyword>
<evidence type="ECO:0000256" key="10">
    <source>
        <dbReference type="ARBA" id="ARBA00023136"/>
    </source>
</evidence>
<dbReference type="InterPro" id="IPR030861">
    <property type="entry name" value="Ptransferase_RcsD"/>
</dbReference>
<keyword evidence="3 11" id="KW-0597">Phosphoprotein</keyword>
<dbReference type="EMBL" id="VCDN01000026">
    <property type="protein sequence ID" value="MDX7987246.1"/>
    <property type="molecule type" value="Genomic_DNA"/>
</dbReference>
<dbReference type="GO" id="GO:0016740">
    <property type="term" value="F:transferase activity"/>
    <property type="evidence" value="ECO:0007669"/>
    <property type="project" value="UniProtKB-KW"/>
</dbReference>
<comment type="function">
    <text evidence="11">Component of the Rcs signaling system, which controls transcription of numerous genes. RcsD is a phosphotransfer intermediate between the sensor kinase RcsC and the response regulator RcsB. It acquires a phosphoryl group from RcsC and transfers it to RcsB.</text>
</comment>
<evidence type="ECO:0000256" key="2">
    <source>
        <dbReference type="ARBA" id="ARBA00004127"/>
    </source>
</evidence>
<evidence type="ECO:0000313" key="15">
    <source>
        <dbReference type="EMBL" id="MDX7987246.1"/>
    </source>
</evidence>
<evidence type="ECO:0000256" key="3">
    <source>
        <dbReference type="ARBA" id="ARBA00022553"/>
    </source>
</evidence>
<dbReference type="Pfam" id="PF01627">
    <property type="entry name" value="Hpt"/>
    <property type="match status" value="1"/>
</dbReference>
<comment type="PTM">
    <text evidence="11">Phosphorylated by RcsC.</text>
</comment>
<evidence type="ECO:0000256" key="12">
    <source>
        <dbReference type="PROSITE-ProRule" id="PRU00110"/>
    </source>
</evidence>
<keyword evidence="4 11" id="KW-0808">Transferase</keyword>
<evidence type="ECO:0000256" key="8">
    <source>
        <dbReference type="ARBA" id="ARBA00022989"/>
    </source>
</evidence>
<evidence type="ECO:0000256" key="5">
    <source>
        <dbReference type="ARBA" id="ARBA00022692"/>
    </source>
</evidence>
<keyword evidence="5 11" id="KW-0812">Transmembrane</keyword>
<comment type="caution">
    <text evidence="15">The sequence shown here is derived from an EMBL/GenBank/DDBJ whole genome shotgun (WGS) entry which is preliminary data.</text>
</comment>
<dbReference type="PANTHER" id="PTHR43047:SF72">
    <property type="entry name" value="OSMOSENSING HISTIDINE PROTEIN KINASE SLN1"/>
    <property type="match status" value="1"/>
</dbReference>
<keyword evidence="11" id="KW-0547">Nucleotide-binding</keyword>